<feature type="domain" description="J" evidence="2">
    <location>
        <begin position="50"/>
        <end position="118"/>
    </location>
</feature>
<dbReference type="OMA" id="KEGSWAS"/>
<accession>A0A7N2MWX5</accession>
<dbReference type="EnsemblPlants" id="QL11p019790:mrna">
    <property type="protein sequence ID" value="QL11p019790:mrna:CDS:1"/>
    <property type="gene ID" value="QL11p019790"/>
</dbReference>
<dbReference type="Gene3D" id="1.10.287.110">
    <property type="entry name" value="DnaJ domain"/>
    <property type="match status" value="1"/>
</dbReference>
<name>A0A7N2MWX5_QUELO</name>
<dbReference type="KEGG" id="qlo:115966540"/>
<evidence type="ECO:0000259" key="2">
    <source>
        <dbReference type="PROSITE" id="PS50076"/>
    </source>
</evidence>
<dbReference type="GeneID" id="115966540"/>
<evidence type="ECO:0000256" key="1">
    <source>
        <dbReference type="SAM" id="MobiDB-lite"/>
    </source>
</evidence>
<dbReference type="PANTHER" id="PTHR45090:SF8">
    <property type="entry name" value="J DOMAIN-CONTAINING PROTEIN"/>
    <property type="match status" value="1"/>
</dbReference>
<dbReference type="InterPro" id="IPR036869">
    <property type="entry name" value="J_dom_sf"/>
</dbReference>
<feature type="region of interest" description="Disordered" evidence="1">
    <location>
        <begin position="146"/>
        <end position="175"/>
    </location>
</feature>
<dbReference type="PROSITE" id="PS50076">
    <property type="entry name" value="DNAJ_2"/>
    <property type="match status" value="1"/>
</dbReference>
<dbReference type="Proteomes" id="UP000594261">
    <property type="component" value="Chromosome 11"/>
</dbReference>
<organism evidence="3 4">
    <name type="scientific">Quercus lobata</name>
    <name type="common">Valley oak</name>
    <dbReference type="NCBI Taxonomy" id="97700"/>
    <lineage>
        <taxon>Eukaryota</taxon>
        <taxon>Viridiplantae</taxon>
        <taxon>Streptophyta</taxon>
        <taxon>Embryophyta</taxon>
        <taxon>Tracheophyta</taxon>
        <taxon>Spermatophyta</taxon>
        <taxon>Magnoliopsida</taxon>
        <taxon>eudicotyledons</taxon>
        <taxon>Gunneridae</taxon>
        <taxon>Pentapetalae</taxon>
        <taxon>rosids</taxon>
        <taxon>fabids</taxon>
        <taxon>Fagales</taxon>
        <taxon>Fagaceae</taxon>
        <taxon>Quercus</taxon>
    </lineage>
</organism>
<gene>
    <name evidence="3" type="primary">LOC115966540</name>
</gene>
<keyword evidence="4" id="KW-1185">Reference proteome</keyword>
<evidence type="ECO:0000313" key="4">
    <source>
        <dbReference type="Proteomes" id="UP000594261"/>
    </source>
</evidence>
<dbReference type="Pfam" id="PF00226">
    <property type="entry name" value="DnaJ"/>
    <property type="match status" value="1"/>
</dbReference>
<dbReference type="AlphaFoldDB" id="A0A7N2MWX5"/>
<proteinExistence type="predicted"/>
<dbReference type="SUPFAM" id="SSF46565">
    <property type="entry name" value="Chaperone J-domain"/>
    <property type="match status" value="1"/>
</dbReference>
<sequence>MAFLLSSSQTSVNSLLSLSLPIKQQRPRVLVNSVSCRATKVIGSENNSTNFYELLSLSPNNANINEIKKAYRSKALRYHPDVCPPPMKEESTIMFVQLNAAYKTLSDPMLRKEYDCELLGLRNNYGSTLKMDVDVARTRWQEQINGLKRRSNRRTAQKEGSRGSRIRAQNMRNKD</sequence>
<dbReference type="OrthoDB" id="10250354at2759"/>
<dbReference type="GO" id="GO:0009507">
    <property type="term" value="C:chloroplast"/>
    <property type="evidence" value="ECO:0007669"/>
    <property type="project" value="TreeGrafter"/>
</dbReference>
<dbReference type="InterPro" id="IPR001623">
    <property type="entry name" value="DnaJ_domain"/>
</dbReference>
<dbReference type="InParanoid" id="A0A7N2MWX5"/>
<reference evidence="3" key="2">
    <citation type="submission" date="2021-01" db="UniProtKB">
        <authorList>
            <consortium name="EnsemblPlants"/>
        </authorList>
    </citation>
    <scope>IDENTIFICATION</scope>
</reference>
<evidence type="ECO:0000313" key="3">
    <source>
        <dbReference type="EnsemblPlants" id="QL11p019790:mrna:CDS:1"/>
    </source>
</evidence>
<dbReference type="PRINTS" id="PR00625">
    <property type="entry name" value="JDOMAIN"/>
</dbReference>
<dbReference type="InterPro" id="IPR053232">
    <property type="entry name" value="DnaJ_C/III_chloroplastic"/>
</dbReference>
<reference evidence="3 4" key="1">
    <citation type="journal article" date="2016" name="G3 (Bethesda)">
        <title>First Draft Assembly and Annotation of the Genome of a California Endemic Oak Quercus lobata Nee (Fagaceae).</title>
        <authorList>
            <person name="Sork V.L."/>
            <person name="Fitz-Gibbon S.T."/>
            <person name="Puiu D."/>
            <person name="Crepeau M."/>
            <person name="Gugger P.F."/>
            <person name="Sherman R."/>
            <person name="Stevens K."/>
            <person name="Langley C.H."/>
            <person name="Pellegrini M."/>
            <person name="Salzberg S.L."/>
        </authorList>
    </citation>
    <scope>NUCLEOTIDE SEQUENCE [LARGE SCALE GENOMIC DNA]</scope>
    <source>
        <strain evidence="3 4">cv. SW786</strain>
    </source>
</reference>
<dbReference type="Gramene" id="QL11p019790:mrna">
    <property type="protein sequence ID" value="QL11p019790:mrna:CDS:1"/>
    <property type="gene ID" value="QL11p019790"/>
</dbReference>
<dbReference type="RefSeq" id="XP_030941616.1">
    <property type="nucleotide sequence ID" value="XM_031085756.1"/>
</dbReference>
<dbReference type="SMART" id="SM00271">
    <property type="entry name" value="DnaJ"/>
    <property type="match status" value="1"/>
</dbReference>
<dbReference type="PANTHER" id="PTHR45090">
    <property type="entry name" value="CHAPERONE PROTEIN DNAJ 20 CHLOROPLASTIC"/>
    <property type="match status" value="1"/>
</dbReference>
<protein>
    <recommendedName>
        <fullName evidence="2">J domain-containing protein</fullName>
    </recommendedName>
</protein>
<dbReference type="CDD" id="cd06257">
    <property type="entry name" value="DnaJ"/>
    <property type="match status" value="1"/>
</dbReference>
<dbReference type="EMBL" id="LRBV02000011">
    <property type="status" value="NOT_ANNOTATED_CDS"/>
    <property type="molecule type" value="Genomic_DNA"/>
</dbReference>